<accession>A0A9P1D3V4</accession>
<feature type="transmembrane region" description="Helical" evidence="1">
    <location>
        <begin position="19"/>
        <end position="36"/>
    </location>
</feature>
<dbReference type="InterPro" id="IPR052408">
    <property type="entry name" value="Exonuclease_MUT-7-like"/>
</dbReference>
<dbReference type="InterPro" id="IPR002562">
    <property type="entry name" value="3'-5'_exonuclease_dom"/>
</dbReference>
<dbReference type="SUPFAM" id="SSF52343">
    <property type="entry name" value="Ferredoxin reductase-like, C-terminal NADP-linked domain"/>
    <property type="match status" value="1"/>
</dbReference>
<dbReference type="SUPFAM" id="SSF53098">
    <property type="entry name" value="Ribonuclease H-like"/>
    <property type="match status" value="1"/>
</dbReference>
<keyword evidence="1" id="KW-0812">Transmembrane</keyword>
<evidence type="ECO:0000313" key="6">
    <source>
        <dbReference type="Proteomes" id="UP001152797"/>
    </source>
</evidence>
<evidence type="ECO:0000313" key="5">
    <source>
        <dbReference type="EMBL" id="CAL4788783.1"/>
    </source>
</evidence>
<dbReference type="OrthoDB" id="440155at2759"/>
<evidence type="ECO:0000313" key="4">
    <source>
        <dbReference type="EMBL" id="CAL1154846.1"/>
    </source>
</evidence>
<keyword evidence="5" id="KW-0269">Exonuclease</keyword>
<dbReference type="GO" id="GO:0008408">
    <property type="term" value="F:3'-5' exonuclease activity"/>
    <property type="evidence" value="ECO:0007669"/>
    <property type="project" value="InterPro"/>
</dbReference>
<keyword evidence="1" id="KW-0472">Membrane</keyword>
<comment type="caution">
    <text evidence="3">The sequence shown here is derived from an EMBL/GenBank/DDBJ whole genome shotgun (WGS) entry which is preliminary data.</text>
</comment>
<proteinExistence type="predicted"/>
<gene>
    <name evidence="3" type="ORF">C1SCF055_LOCUS27517</name>
</gene>
<feature type="domain" description="3'-5' exonuclease" evidence="2">
    <location>
        <begin position="365"/>
        <end position="514"/>
    </location>
</feature>
<keyword evidence="6" id="KW-1185">Reference proteome</keyword>
<dbReference type="EMBL" id="CAMXCT030002945">
    <property type="protein sequence ID" value="CAL4788783.1"/>
    <property type="molecule type" value="Genomic_DNA"/>
</dbReference>
<keyword evidence="5" id="KW-0540">Nuclease</keyword>
<dbReference type="InterPro" id="IPR012337">
    <property type="entry name" value="RNaseH-like_sf"/>
</dbReference>
<keyword evidence="5" id="KW-0378">Hydrolase</keyword>
<dbReference type="PANTHER" id="PTHR47765:SF2">
    <property type="entry name" value="EXONUCLEASE MUT-7 HOMOLOG"/>
    <property type="match status" value="1"/>
</dbReference>
<dbReference type="PANTHER" id="PTHR47765">
    <property type="entry name" value="3'-5' EXONUCLEASE DOMAIN-CONTAINING PROTEIN"/>
    <property type="match status" value="1"/>
</dbReference>
<organism evidence="3">
    <name type="scientific">Cladocopium goreaui</name>
    <dbReference type="NCBI Taxonomy" id="2562237"/>
    <lineage>
        <taxon>Eukaryota</taxon>
        <taxon>Sar</taxon>
        <taxon>Alveolata</taxon>
        <taxon>Dinophyceae</taxon>
        <taxon>Suessiales</taxon>
        <taxon>Symbiodiniaceae</taxon>
        <taxon>Cladocopium</taxon>
    </lineage>
</organism>
<reference evidence="4" key="2">
    <citation type="submission" date="2024-04" db="EMBL/GenBank/DDBJ databases">
        <authorList>
            <person name="Chen Y."/>
            <person name="Shah S."/>
            <person name="Dougan E. K."/>
            <person name="Thang M."/>
            <person name="Chan C."/>
        </authorList>
    </citation>
    <scope>NUCLEOTIDE SEQUENCE [LARGE SCALE GENOMIC DNA]</scope>
</reference>
<dbReference type="Pfam" id="PF01612">
    <property type="entry name" value="DNA_pol_A_exo1"/>
    <property type="match status" value="1"/>
</dbReference>
<dbReference type="GO" id="GO:0006139">
    <property type="term" value="P:nucleobase-containing compound metabolic process"/>
    <property type="evidence" value="ECO:0007669"/>
    <property type="project" value="InterPro"/>
</dbReference>
<dbReference type="Proteomes" id="UP001152797">
    <property type="component" value="Unassembled WGS sequence"/>
</dbReference>
<dbReference type="InterPro" id="IPR039261">
    <property type="entry name" value="FNR_nucleotide-bd"/>
</dbReference>
<dbReference type="Gene3D" id="3.30.420.10">
    <property type="entry name" value="Ribonuclease H-like superfamily/Ribonuclease H"/>
    <property type="match status" value="1"/>
</dbReference>
<dbReference type="InterPro" id="IPR036397">
    <property type="entry name" value="RNaseH_sf"/>
</dbReference>
<reference evidence="3" key="1">
    <citation type="submission" date="2022-10" db="EMBL/GenBank/DDBJ databases">
        <authorList>
            <person name="Chen Y."/>
            <person name="Dougan E. K."/>
            <person name="Chan C."/>
            <person name="Rhodes N."/>
            <person name="Thang M."/>
        </authorList>
    </citation>
    <scope>NUCLEOTIDE SEQUENCE</scope>
</reference>
<dbReference type="EMBL" id="CAMXCT020002945">
    <property type="protein sequence ID" value="CAL1154846.1"/>
    <property type="molecule type" value="Genomic_DNA"/>
</dbReference>
<dbReference type="AlphaFoldDB" id="A0A9P1D3V4"/>
<protein>
    <submittedName>
        <fullName evidence="5">Exonuclease mut-7 homolog (Exonuclease 3'-5 ' domain-containing protein 3)</fullName>
    </submittedName>
</protein>
<dbReference type="GO" id="GO:0003676">
    <property type="term" value="F:nucleic acid binding"/>
    <property type="evidence" value="ECO:0007669"/>
    <property type="project" value="InterPro"/>
</dbReference>
<dbReference type="EMBL" id="CAMXCT010002945">
    <property type="protein sequence ID" value="CAI4001471.1"/>
    <property type="molecule type" value="Genomic_DNA"/>
</dbReference>
<keyword evidence="1" id="KW-1133">Transmembrane helix</keyword>
<name>A0A9P1D3V4_9DINO</name>
<evidence type="ECO:0000256" key="1">
    <source>
        <dbReference type="SAM" id="Phobius"/>
    </source>
</evidence>
<sequence>MQPALPGVHAKHIRRGQSLGLLLLVGFAWTALQILLQPSQVDSLMGVRCSSCFTEMSFQVAMQDPKRFLHALTSTTDSNAAYLAARAAFQSSEDLPDFLLKCLEEICIINDPPSTLPRFIVGQLAAFLERNGQRSMFEKSESTESEILDLALRLWRQPVAKASAARLLNIWQVRGRHITTEQQRDEVAAMGTEILSLEHESNVTLITSFLSCFPEIAEDLQCGPDMVFDNFCRKGWTGAAISLGKQFNISSSKVLELQHKRRLQRIEAAAESEGKEIAAIQMCWKKTSLRSRLITSFLNVGKVELAKFWLFTWRLKLAPSRKHLRLGTERARKFFQLPDRVKLHMISSPGELDFLTMQATLGPWTSVGLDTESTFSGKLALLQVAIESEVFLIDTVAIAMKDIRTFLARLMANPLIVKLGFGASELKELRKLGAKSVASYHDMQQLGAQIRLGSTSESLKAILHGLSLSSLSEELLGKPLNKEVRASNWAWRPLRTSQRRYAALDAWVLVEIWNQPKVQQLVSQPAKDKQKTVREERLRANVAQSNAKQRNYPPVAIGAKMACVMNASMMPCKGEYCKTTCQQWYRSILAPAGSVTVTCKEFSVFAFYPRGGAVCDEECLLPEIRKDRYPSPTGFGLLCRPDSCDAAVQARYRQDAKVLSSGLGALECPCNWFGSDCQDDWVPVQQVQKEVLGDFEMTYLTIDKKAWRKVMKDYRPGSILRVQHLDQNGIPREQPYALAGKSEEGVLEILTGPPPEGLREVVVEVAHAVRRCATGPCGLFVNPVISGFFNGRYSFLMDGLQSVKQVAIVSSGVGLSGVKAAITELLPKDLGIHVFYGIRDLINLPYLNFWQNLVAQKRLTFTLLVSGSSSGAGDLQDAVQKGVALLEAARSKSNVPEPLRPRNKSKSGKIYAQQAIALDFLAGGLAEVGATLEDTAVIICGRNELLIETPRLLQAGCQLDSVRSPGFQFGGIMRGFDPGPRVHQHLKRAVPNSTEMDGDGARLVTPWRW</sequence>
<evidence type="ECO:0000259" key="2">
    <source>
        <dbReference type="Pfam" id="PF01612"/>
    </source>
</evidence>
<evidence type="ECO:0000313" key="3">
    <source>
        <dbReference type="EMBL" id="CAI4001471.1"/>
    </source>
</evidence>